<evidence type="ECO:0000256" key="2">
    <source>
        <dbReference type="SAM" id="Phobius"/>
    </source>
</evidence>
<protein>
    <submittedName>
        <fullName evidence="3">Uncharacterized protein</fullName>
    </submittedName>
</protein>
<sequence>MSTNEPPVDPTANPGAWRPPTEPSVEPVGAEALADAAGQTSSGDEPITAPPAWQPPTSFDPTASPAYPPVVDPPASGERPTGATGVGDAPPPPGGSFLPGTDSGYTTGASSLGDAGTGYVPGASSPAVSAVGSGDGPPAGYPAGGAGTGNDGSGWAPGAAAAAGAAAGAAASATGAATGQAFPGGPPPVYPPPPPSYPAPPQPAAVQPPRKRPGVVAAAAGILLILAICGLGQSVLTLASMGSTVDRFKERARIIGASRSDIDSAVSQMRASYIGGMFVTILIAVVLAGLAYGLLRGSNGARIATWVVSGLAVLCDCCSSVFYLGIGGINLTTNGTNDVQAQLAQAQLDAFPSWFLATGGGLSLLQLLGYIATAVLLALPAANAFFKKVAPGWLPPTP</sequence>
<feature type="region of interest" description="Disordered" evidence="1">
    <location>
        <begin position="176"/>
        <end position="209"/>
    </location>
</feature>
<feature type="compositionally biased region" description="Low complexity" evidence="1">
    <location>
        <begin position="120"/>
        <end position="132"/>
    </location>
</feature>
<name>A0A841BTY9_9ACTN</name>
<keyword evidence="2" id="KW-0472">Membrane</keyword>
<reference evidence="3 4" key="1">
    <citation type="submission" date="2020-08" db="EMBL/GenBank/DDBJ databases">
        <title>Sequencing the genomes of 1000 actinobacteria strains.</title>
        <authorList>
            <person name="Klenk H.-P."/>
        </authorList>
    </citation>
    <scope>NUCLEOTIDE SEQUENCE [LARGE SCALE GENOMIC DNA]</scope>
    <source>
        <strain evidence="3 4">DSM 45362</strain>
    </source>
</reference>
<proteinExistence type="predicted"/>
<feature type="transmembrane region" description="Helical" evidence="2">
    <location>
        <begin position="306"/>
        <end position="326"/>
    </location>
</feature>
<feature type="compositionally biased region" description="Pro residues" evidence="1">
    <location>
        <begin position="184"/>
        <end position="203"/>
    </location>
</feature>
<dbReference type="PRINTS" id="PR01217">
    <property type="entry name" value="PRICHEXTENSN"/>
</dbReference>
<feature type="transmembrane region" description="Helical" evidence="2">
    <location>
        <begin position="273"/>
        <end position="294"/>
    </location>
</feature>
<feature type="transmembrane region" description="Helical" evidence="2">
    <location>
        <begin position="354"/>
        <end position="379"/>
    </location>
</feature>
<evidence type="ECO:0000256" key="1">
    <source>
        <dbReference type="SAM" id="MobiDB-lite"/>
    </source>
</evidence>
<keyword evidence="2" id="KW-0812">Transmembrane</keyword>
<evidence type="ECO:0000313" key="4">
    <source>
        <dbReference type="Proteomes" id="UP000587527"/>
    </source>
</evidence>
<dbReference type="Proteomes" id="UP000587527">
    <property type="component" value="Unassembled WGS sequence"/>
</dbReference>
<organism evidence="3 4">
    <name type="scientific">Allocatelliglobosispora scoriae</name>
    <dbReference type="NCBI Taxonomy" id="643052"/>
    <lineage>
        <taxon>Bacteria</taxon>
        <taxon>Bacillati</taxon>
        <taxon>Actinomycetota</taxon>
        <taxon>Actinomycetes</taxon>
        <taxon>Micromonosporales</taxon>
        <taxon>Micromonosporaceae</taxon>
        <taxon>Allocatelliglobosispora</taxon>
    </lineage>
</organism>
<evidence type="ECO:0000313" key="3">
    <source>
        <dbReference type="EMBL" id="MBB5870896.1"/>
    </source>
</evidence>
<keyword evidence="4" id="KW-1185">Reference proteome</keyword>
<feature type="transmembrane region" description="Helical" evidence="2">
    <location>
        <begin position="215"/>
        <end position="236"/>
    </location>
</feature>
<feature type="region of interest" description="Disordered" evidence="1">
    <location>
        <begin position="1"/>
        <end position="134"/>
    </location>
</feature>
<keyword evidence="2" id="KW-1133">Transmembrane helix</keyword>
<dbReference type="EMBL" id="JACHMN010000002">
    <property type="protein sequence ID" value="MBB5870896.1"/>
    <property type="molecule type" value="Genomic_DNA"/>
</dbReference>
<comment type="caution">
    <text evidence="3">The sequence shown here is derived from an EMBL/GenBank/DDBJ whole genome shotgun (WGS) entry which is preliminary data.</text>
</comment>
<dbReference type="RefSeq" id="WP_184838592.1">
    <property type="nucleotide sequence ID" value="NZ_JACHMN010000002.1"/>
</dbReference>
<accession>A0A841BTY9</accession>
<dbReference type="AlphaFoldDB" id="A0A841BTY9"/>
<gene>
    <name evidence="3" type="ORF">F4553_004275</name>
</gene>